<evidence type="ECO:0000256" key="1">
    <source>
        <dbReference type="SAM" id="MobiDB-lite"/>
    </source>
</evidence>
<accession>A0A0M3T692</accession>
<name>A0A0M3T692_BIFLI</name>
<dbReference type="EMBL" id="CP071248">
    <property type="protein sequence ID" value="QSP98734.1"/>
    <property type="molecule type" value="Genomic_DNA"/>
</dbReference>
<reference evidence="3 5" key="1">
    <citation type="submission" date="2014-12" db="EMBL/GenBank/DDBJ databases">
        <title>Complete genome sequence of Bifidobacterium longum subsp. infantis BT1.</title>
        <authorList>
            <person name="Kim J.F."/>
            <person name="Kwak M.-J."/>
        </authorList>
    </citation>
    <scope>NUCLEOTIDE SEQUENCE [LARGE SCALE GENOMIC DNA]</scope>
    <source>
        <strain evidence="3 5">BT1</strain>
    </source>
</reference>
<keyword evidence="2" id="KW-0812">Transmembrane</keyword>
<dbReference type="Proteomes" id="UP000067206">
    <property type="component" value="Chromosome"/>
</dbReference>
<dbReference type="Gene3D" id="1.20.1740.10">
    <property type="entry name" value="Amino acid/polyamine transporter I"/>
    <property type="match status" value="1"/>
</dbReference>
<evidence type="ECO:0000313" key="3">
    <source>
        <dbReference type="EMBL" id="ALE09551.1"/>
    </source>
</evidence>
<dbReference type="RefSeq" id="WP_060620810.1">
    <property type="nucleotide sequence ID" value="NZ_CP010411.1"/>
</dbReference>
<sequence>MTASTTAVPSTVSASTGKSGSATTKLSRTLGFTDLVTYGLIFMIPVAPVAFYGSQVAGAHGLVATAYLIGLIAMLFTAYSYTQLVTLNPFAGSVYNFVR</sequence>
<evidence type="ECO:0000256" key="2">
    <source>
        <dbReference type="SAM" id="Phobius"/>
    </source>
</evidence>
<evidence type="ECO:0000313" key="4">
    <source>
        <dbReference type="EMBL" id="QSP98734.1"/>
    </source>
</evidence>
<dbReference type="PATRIC" id="fig|1682.24.peg.1493"/>
<proteinExistence type="predicted"/>
<protein>
    <submittedName>
        <fullName evidence="4">APC family permease</fullName>
    </submittedName>
    <submittedName>
        <fullName evidence="3">Amino acid transporter</fullName>
    </submittedName>
</protein>
<feature type="transmembrane region" description="Helical" evidence="2">
    <location>
        <begin position="35"/>
        <end position="54"/>
    </location>
</feature>
<keyword evidence="2" id="KW-1133">Transmembrane helix</keyword>
<feature type="transmembrane region" description="Helical" evidence="2">
    <location>
        <begin position="61"/>
        <end position="81"/>
    </location>
</feature>
<keyword evidence="2" id="KW-0472">Membrane</keyword>
<feature type="region of interest" description="Disordered" evidence="1">
    <location>
        <begin position="1"/>
        <end position="24"/>
    </location>
</feature>
<organism evidence="3 5">
    <name type="scientific">Bifidobacterium longum subsp. infantis</name>
    <dbReference type="NCBI Taxonomy" id="1682"/>
    <lineage>
        <taxon>Bacteria</taxon>
        <taxon>Bacillati</taxon>
        <taxon>Actinomycetota</taxon>
        <taxon>Actinomycetes</taxon>
        <taxon>Bifidobacteriales</taxon>
        <taxon>Bifidobacteriaceae</taxon>
        <taxon>Bifidobacterium</taxon>
    </lineage>
</organism>
<dbReference type="EMBL" id="CP010411">
    <property type="protein sequence ID" value="ALE09551.1"/>
    <property type="molecule type" value="Genomic_DNA"/>
</dbReference>
<reference evidence="4" key="2">
    <citation type="submission" date="2021-03" db="EMBL/GenBank/DDBJ databases">
        <title>Genome sequencing of Bifidobacterium longum subsp. infantis JCM 7009.</title>
        <authorList>
            <person name="Kim J."/>
        </authorList>
    </citation>
    <scope>NUCLEOTIDE SEQUENCE</scope>
    <source>
        <strain evidence="4">JCM 7009</strain>
    </source>
</reference>
<gene>
    <name evidence="4" type="ORF">BLI009_06320</name>
    <name evidence="3" type="ORF">RY67_1532</name>
</gene>
<dbReference type="AlphaFoldDB" id="A0A0M3T692"/>
<dbReference type="Proteomes" id="UP000663618">
    <property type="component" value="Chromosome"/>
</dbReference>
<evidence type="ECO:0000313" key="5">
    <source>
        <dbReference type="Proteomes" id="UP000067206"/>
    </source>
</evidence>